<keyword evidence="3" id="KW-0540">Nuclease</keyword>
<organism evidence="8 9">
    <name type="scientific">Secundilactobacillus paracollinoides</name>
    <dbReference type="NCBI Taxonomy" id="240427"/>
    <lineage>
        <taxon>Bacteria</taxon>
        <taxon>Bacillati</taxon>
        <taxon>Bacillota</taxon>
        <taxon>Bacilli</taxon>
        <taxon>Lactobacillales</taxon>
        <taxon>Lactobacillaceae</taxon>
        <taxon>Secundilactobacillus</taxon>
    </lineage>
</organism>
<reference evidence="8 9" key="1">
    <citation type="submission" date="2016-03" db="EMBL/GenBank/DDBJ databases">
        <title>Pediococcus and Lactobacillus from brewery environment - whole genome sequencing and assembly.</title>
        <authorList>
            <person name="Behr J."/>
            <person name="Geissler A.J."/>
            <person name="Vogel R.F."/>
        </authorList>
    </citation>
    <scope>NUCLEOTIDE SEQUENCE [LARGE SCALE GENOMIC DNA]</scope>
    <source>
        <strain evidence="8 9">TMW 1.1995</strain>
    </source>
</reference>
<evidence type="ECO:0000256" key="5">
    <source>
        <dbReference type="ARBA" id="ARBA00022801"/>
    </source>
</evidence>
<dbReference type="Pfam" id="PF07927">
    <property type="entry name" value="HicA_toxin"/>
    <property type="match status" value="1"/>
</dbReference>
<dbReference type="KEGG" id="lpd:AYR62_09655"/>
<dbReference type="GO" id="GO:0016787">
    <property type="term" value="F:hydrolase activity"/>
    <property type="evidence" value="ECO:0007669"/>
    <property type="project" value="UniProtKB-KW"/>
</dbReference>
<dbReference type="AlphaFoldDB" id="A0A1B2J2E2"/>
<evidence type="ECO:0000256" key="7">
    <source>
        <dbReference type="ARBA" id="ARBA00023016"/>
    </source>
</evidence>
<proteinExistence type="inferred from homology"/>
<evidence type="ECO:0000256" key="4">
    <source>
        <dbReference type="ARBA" id="ARBA00022759"/>
    </source>
</evidence>
<dbReference type="STRING" id="240427.AYR62_09655"/>
<keyword evidence="6" id="KW-0694">RNA-binding</keyword>
<evidence type="ECO:0000313" key="9">
    <source>
        <dbReference type="Proteomes" id="UP000093267"/>
    </source>
</evidence>
<evidence type="ECO:0000313" key="8">
    <source>
        <dbReference type="EMBL" id="ANZ68433.1"/>
    </source>
</evidence>
<dbReference type="EMBL" id="CP014924">
    <property type="protein sequence ID" value="ANZ68433.1"/>
    <property type="molecule type" value="Genomic_DNA"/>
</dbReference>
<keyword evidence="4" id="KW-0255">Endonuclease</keyword>
<keyword evidence="9" id="KW-1185">Reference proteome</keyword>
<dbReference type="InterPro" id="IPR012933">
    <property type="entry name" value="HicA_mRNA_interferase"/>
</dbReference>
<dbReference type="Gene3D" id="3.30.920.30">
    <property type="entry name" value="Hypothetical protein"/>
    <property type="match status" value="1"/>
</dbReference>
<dbReference type="InterPro" id="IPR038570">
    <property type="entry name" value="HicA_sf"/>
</dbReference>
<keyword evidence="7" id="KW-0346">Stress response</keyword>
<gene>
    <name evidence="8" type="ORF">AYR63_08720</name>
</gene>
<dbReference type="GO" id="GO:0004519">
    <property type="term" value="F:endonuclease activity"/>
    <property type="evidence" value="ECO:0007669"/>
    <property type="project" value="UniProtKB-KW"/>
</dbReference>
<dbReference type="RefSeq" id="WP_054712033.1">
    <property type="nucleotide sequence ID" value="NZ_CP014915.1"/>
</dbReference>
<protein>
    <submittedName>
        <fullName evidence="8">Toxin HicA</fullName>
    </submittedName>
</protein>
<evidence type="ECO:0000256" key="1">
    <source>
        <dbReference type="ARBA" id="ARBA00006620"/>
    </source>
</evidence>
<dbReference type="OrthoDB" id="286048at2"/>
<sequence length="71" mass="8246">MIMKTREIIRLLHQNGFIEESENDSSHLKLHNPFTNTTVMVPRHAQKLGKGSERAILKEAGLKKEKNHEER</sequence>
<name>A0A1B2J2E2_9LACO</name>
<evidence type="ECO:0000256" key="2">
    <source>
        <dbReference type="ARBA" id="ARBA00022649"/>
    </source>
</evidence>
<evidence type="ECO:0000256" key="6">
    <source>
        <dbReference type="ARBA" id="ARBA00022884"/>
    </source>
</evidence>
<keyword evidence="2" id="KW-1277">Toxin-antitoxin system</keyword>
<dbReference type="GO" id="GO:0003729">
    <property type="term" value="F:mRNA binding"/>
    <property type="evidence" value="ECO:0007669"/>
    <property type="project" value="InterPro"/>
</dbReference>
<evidence type="ECO:0000256" key="3">
    <source>
        <dbReference type="ARBA" id="ARBA00022722"/>
    </source>
</evidence>
<accession>A0A1B2J2E2</accession>
<comment type="similarity">
    <text evidence="1">Belongs to the HicA mRNA interferase family.</text>
</comment>
<dbReference type="Proteomes" id="UP000093267">
    <property type="component" value="Chromosome"/>
</dbReference>
<dbReference type="SUPFAM" id="SSF54786">
    <property type="entry name" value="YcfA/nrd intein domain"/>
    <property type="match status" value="1"/>
</dbReference>
<keyword evidence="5" id="KW-0378">Hydrolase</keyword>